<dbReference type="Proteomes" id="UP000242320">
    <property type="component" value="Unassembled WGS sequence"/>
</dbReference>
<name>A0A1X2LCD4_9MYCO</name>
<evidence type="ECO:0000256" key="2">
    <source>
        <dbReference type="ARBA" id="ARBA00009347"/>
    </source>
</evidence>
<comment type="caution">
    <text evidence="8">The sequence shown here is derived from an EMBL/GenBank/DDBJ whole genome shotgun (WGS) entry which is preliminary data.</text>
</comment>
<dbReference type="OrthoDB" id="2450120at2"/>
<dbReference type="InterPro" id="IPR009100">
    <property type="entry name" value="AcylCoA_DH/oxidase_NM_dom_sf"/>
</dbReference>
<dbReference type="Pfam" id="PF02771">
    <property type="entry name" value="Acyl-CoA_dh_N"/>
    <property type="match status" value="1"/>
</dbReference>
<evidence type="ECO:0008006" key="10">
    <source>
        <dbReference type="Google" id="ProtNLM"/>
    </source>
</evidence>
<reference evidence="8 9" key="1">
    <citation type="submission" date="2017-04" db="EMBL/GenBank/DDBJ databases">
        <title>The new phylogeny of genus Mycobacterium.</title>
        <authorList>
            <person name="Tortoli E."/>
            <person name="Trovato A."/>
            <person name="Cirillo D.M."/>
        </authorList>
    </citation>
    <scope>NUCLEOTIDE SEQUENCE [LARGE SCALE GENOMIC DNA]</scope>
    <source>
        <strain evidence="8 9">DSM 45247</strain>
    </source>
</reference>
<sequence length="345" mass="35254">MTAPQADPELVGLVRDYFSQTFSADVIEAVERDGMTTPLWLSAAELGLPLVGIAEEMGGSGGSLPDLLAVMKGAGRHAVPLPLAETSLAGWLLARAGAKIPAGPLTVVPDSSGLSLDGGQLTGTAAHVPWVRGATHVVAVLATGVVVIDVDRLQVTAGADLSGMPRDTITADGTDVDVYPAEVSADDVLLRGALLRSAQISGAITGAFELTTTYVGQREQFGRPIGKFQSVQAHVVELAQLTALTALSVDRAGAAALHGSASFEIVAAKSAASRNAGLAARAAHQAHGAIGMTQEYALQLLTRRLHTWRGDFGDEASMNTRLGAAIARAGNITTAVTAVGSTIGV</sequence>
<dbReference type="EMBL" id="NCXM01000003">
    <property type="protein sequence ID" value="OSC31641.1"/>
    <property type="molecule type" value="Genomic_DNA"/>
</dbReference>
<dbReference type="GO" id="GO:0050660">
    <property type="term" value="F:flavin adenine dinucleotide binding"/>
    <property type="evidence" value="ECO:0007669"/>
    <property type="project" value="InterPro"/>
</dbReference>
<protein>
    <recommendedName>
        <fullName evidence="10">Acyl-CoA dehydrogenase</fullName>
    </recommendedName>
</protein>
<dbReference type="AlphaFoldDB" id="A0A1X2LCD4"/>
<feature type="domain" description="Acyl-CoA dehydrogenase/oxidase C-terminal" evidence="6">
    <location>
        <begin position="191"/>
        <end position="308"/>
    </location>
</feature>
<dbReference type="SUPFAM" id="SSF56645">
    <property type="entry name" value="Acyl-CoA dehydrogenase NM domain-like"/>
    <property type="match status" value="1"/>
</dbReference>
<evidence type="ECO:0000313" key="9">
    <source>
        <dbReference type="Proteomes" id="UP000242320"/>
    </source>
</evidence>
<evidence type="ECO:0000256" key="3">
    <source>
        <dbReference type="ARBA" id="ARBA00022630"/>
    </source>
</evidence>
<dbReference type="InterPro" id="IPR036250">
    <property type="entry name" value="AcylCo_DH-like_C"/>
</dbReference>
<dbReference type="Gene3D" id="1.20.140.10">
    <property type="entry name" value="Butyryl-CoA Dehydrogenase, subunit A, domain 3"/>
    <property type="match status" value="1"/>
</dbReference>
<dbReference type="InterPro" id="IPR009075">
    <property type="entry name" value="AcylCo_DH/oxidase_C"/>
</dbReference>
<evidence type="ECO:0000256" key="5">
    <source>
        <dbReference type="ARBA" id="ARBA00023002"/>
    </source>
</evidence>
<organism evidence="8 9">
    <name type="scientific">Mycolicibacterium vulneris</name>
    <dbReference type="NCBI Taxonomy" id="547163"/>
    <lineage>
        <taxon>Bacteria</taxon>
        <taxon>Bacillati</taxon>
        <taxon>Actinomycetota</taxon>
        <taxon>Actinomycetes</taxon>
        <taxon>Mycobacteriales</taxon>
        <taxon>Mycobacteriaceae</taxon>
        <taxon>Mycolicibacterium</taxon>
    </lineage>
</organism>
<evidence type="ECO:0000256" key="1">
    <source>
        <dbReference type="ARBA" id="ARBA00001974"/>
    </source>
</evidence>
<dbReference type="Gene3D" id="1.10.540.10">
    <property type="entry name" value="Acyl-CoA dehydrogenase/oxidase, N-terminal domain"/>
    <property type="match status" value="1"/>
</dbReference>
<dbReference type="PANTHER" id="PTHR43884:SF20">
    <property type="entry name" value="ACYL-COA DEHYDROGENASE FADE28"/>
    <property type="match status" value="1"/>
</dbReference>
<dbReference type="InterPro" id="IPR037069">
    <property type="entry name" value="AcylCoA_DH/ox_N_sf"/>
</dbReference>
<dbReference type="GO" id="GO:0003995">
    <property type="term" value="F:acyl-CoA dehydrogenase activity"/>
    <property type="evidence" value="ECO:0007669"/>
    <property type="project" value="TreeGrafter"/>
</dbReference>
<accession>A0A1X2LCD4</accession>
<evidence type="ECO:0000259" key="6">
    <source>
        <dbReference type="Pfam" id="PF00441"/>
    </source>
</evidence>
<keyword evidence="5" id="KW-0560">Oxidoreductase</keyword>
<keyword evidence="3" id="KW-0285">Flavoprotein</keyword>
<feature type="domain" description="Acyl-CoA dehydrogenase/oxidase N-terminal" evidence="7">
    <location>
        <begin position="13"/>
        <end position="97"/>
    </location>
</feature>
<proteinExistence type="inferred from homology"/>
<dbReference type="RefSeq" id="WP_085288709.1">
    <property type="nucleotide sequence ID" value="NZ_NCXM01000003.1"/>
</dbReference>
<comment type="similarity">
    <text evidence="2">Belongs to the acyl-CoA dehydrogenase family.</text>
</comment>
<evidence type="ECO:0000256" key="4">
    <source>
        <dbReference type="ARBA" id="ARBA00022827"/>
    </source>
</evidence>
<comment type="cofactor">
    <cofactor evidence="1">
        <name>FAD</name>
        <dbReference type="ChEBI" id="CHEBI:57692"/>
    </cofactor>
</comment>
<evidence type="ECO:0000259" key="7">
    <source>
        <dbReference type="Pfam" id="PF02771"/>
    </source>
</evidence>
<dbReference type="InterPro" id="IPR013786">
    <property type="entry name" value="AcylCoA_DH/ox_N"/>
</dbReference>
<dbReference type="Pfam" id="PF00441">
    <property type="entry name" value="Acyl-CoA_dh_1"/>
    <property type="match status" value="1"/>
</dbReference>
<keyword evidence="9" id="KW-1185">Reference proteome</keyword>
<dbReference type="PANTHER" id="PTHR43884">
    <property type="entry name" value="ACYL-COA DEHYDROGENASE"/>
    <property type="match status" value="1"/>
</dbReference>
<keyword evidence="4" id="KW-0274">FAD</keyword>
<gene>
    <name evidence="8" type="ORF">B8W69_04200</name>
</gene>
<evidence type="ECO:0000313" key="8">
    <source>
        <dbReference type="EMBL" id="OSC31641.1"/>
    </source>
</evidence>
<dbReference type="SUPFAM" id="SSF47203">
    <property type="entry name" value="Acyl-CoA dehydrogenase C-terminal domain-like"/>
    <property type="match status" value="1"/>
</dbReference>